<dbReference type="Proteomes" id="UP001054252">
    <property type="component" value="Unassembled WGS sequence"/>
</dbReference>
<evidence type="ECO:0000313" key="2">
    <source>
        <dbReference type="Proteomes" id="UP001054252"/>
    </source>
</evidence>
<gene>
    <name evidence="1" type="ORF">SLEP1_g48749</name>
</gene>
<proteinExistence type="predicted"/>
<keyword evidence="2" id="KW-1185">Reference proteome</keyword>
<reference evidence="1 2" key="1">
    <citation type="journal article" date="2021" name="Commun. Biol.">
        <title>The genome of Shorea leprosula (Dipterocarpaceae) highlights the ecological relevance of drought in aseasonal tropical rainforests.</title>
        <authorList>
            <person name="Ng K.K.S."/>
            <person name="Kobayashi M.J."/>
            <person name="Fawcett J.A."/>
            <person name="Hatakeyama M."/>
            <person name="Paape T."/>
            <person name="Ng C.H."/>
            <person name="Ang C.C."/>
            <person name="Tnah L.H."/>
            <person name="Lee C.T."/>
            <person name="Nishiyama T."/>
            <person name="Sese J."/>
            <person name="O'Brien M.J."/>
            <person name="Copetti D."/>
            <person name="Mohd Noor M.I."/>
            <person name="Ong R.C."/>
            <person name="Putra M."/>
            <person name="Sireger I.Z."/>
            <person name="Indrioko S."/>
            <person name="Kosugi Y."/>
            <person name="Izuno A."/>
            <person name="Isagi Y."/>
            <person name="Lee S.L."/>
            <person name="Shimizu K.K."/>
        </authorList>
    </citation>
    <scope>NUCLEOTIDE SEQUENCE [LARGE SCALE GENOMIC DNA]</scope>
    <source>
        <strain evidence="1">214</strain>
    </source>
</reference>
<dbReference type="AlphaFoldDB" id="A0AAV5LUM6"/>
<protein>
    <submittedName>
        <fullName evidence="1">Uncharacterized protein</fullName>
    </submittedName>
</protein>
<organism evidence="1 2">
    <name type="scientific">Rubroshorea leprosula</name>
    <dbReference type="NCBI Taxonomy" id="152421"/>
    <lineage>
        <taxon>Eukaryota</taxon>
        <taxon>Viridiplantae</taxon>
        <taxon>Streptophyta</taxon>
        <taxon>Embryophyta</taxon>
        <taxon>Tracheophyta</taxon>
        <taxon>Spermatophyta</taxon>
        <taxon>Magnoliopsida</taxon>
        <taxon>eudicotyledons</taxon>
        <taxon>Gunneridae</taxon>
        <taxon>Pentapetalae</taxon>
        <taxon>rosids</taxon>
        <taxon>malvids</taxon>
        <taxon>Malvales</taxon>
        <taxon>Dipterocarpaceae</taxon>
        <taxon>Rubroshorea</taxon>
    </lineage>
</organism>
<dbReference type="EMBL" id="BPVZ01000148">
    <property type="protein sequence ID" value="GKV41183.1"/>
    <property type="molecule type" value="Genomic_DNA"/>
</dbReference>
<comment type="caution">
    <text evidence="1">The sequence shown here is derived from an EMBL/GenBank/DDBJ whole genome shotgun (WGS) entry which is preliminary data.</text>
</comment>
<sequence length="112" mass="13092">MKMCEDKIVAQDKKITEVRKTAIEVEKSVNLQVHNTIENHIAKFLKFNTFNNIVNLYRLPTTILAFMNYMERVRAQHPKLDVTILTFGDQEGRVEENGENKTVDFRPNVKLK</sequence>
<evidence type="ECO:0000313" key="1">
    <source>
        <dbReference type="EMBL" id="GKV41183.1"/>
    </source>
</evidence>
<accession>A0AAV5LUM6</accession>
<name>A0AAV5LUM6_9ROSI</name>